<keyword evidence="3" id="KW-1133">Transmembrane helix</keyword>
<dbReference type="InterPro" id="IPR016186">
    <property type="entry name" value="C-type_lectin-like/link_sf"/>
</dbReference>
<dbReference type="GO" id="GO:0030246">
    <property type="term" value="F:carbohydrate binding"/>
    <property type="evidence" value="ECO:0007669"/>
    <property type="project" value="UniProtKB-KW"/>
</dbReference>
<dbReference type="PANTHER" id="PTHR22803">
    <property type="entry name" value="MANNOSE, PHOSPHOLIPASE, LECTIN RECEPTOR RELATED"/>
    <property type="match status" value="1"/>
</dbReference>
<dbReference type="EMBL" id="HADY01014038">
    <property type="protein sequence ID" value="SBP52523.1"/>
    <property type="molecule type" value="Transcribed_RNA"/>
</dbReference>
<protein>
    <submittedName>
        <fullName evidence="5">Asialoglycoprotein receptor 1</fullName>
    </submittedName>
</protein>
<dbReference type="SUPFAM" id="SSF56436">
    <property type="entry name" value="C-type lectin-like"/>
    <property type="match status" value="1"/>
</dbReference>
<dbReference type="InterPro" id="IPR016187">
    <property type="entry name" value="CTDL_fold"/>
</dbReference>
<feature type="transmembrane region" description="Helical" evidence="3">
    <location>
        <begin position="77"/>
        <end position="97"/>
    </location>
</feature>
<dbReference type="SMART" id="SM00034">
    <property type="entry name" value="CLECT"/>
    <property type="match status" value="1"/>
</dbReference>
<dbReference type="Pfam" id="PF00059">
    <property type="entry name" value="Lectin_C"/>
    <property type="match status" value="1"/>
</dbReference>
<evidence type="ECO:0000256" key="3">
    <source>
        <dbReference type="SAM" id="Phobius"/>
    </source>
</evidence>
<reference evidence="5" key="1">
    <citation type="submission" date="2016-05" db="EMBL/GenBank/DDBJ databases">
        <authorList>
            <person name="Lavstsen T."/>
            <person name="Jespersen J.S."/>
        </authorList>
    </citation>
    <scope>NUCLEOTIDE SEQUENCE</scope>
    <source>
        <tissue evidence="5">Brain</tissue>
    </source>
</reference>
<dbReference type="Gene3D" id="3.10.100.10">
    <property type="entry name" value="Mannose-Binding Protein A, subunit A"/>
    <property type="match status" value="1"/>
</dbReference>
<keyword evidence="2" id="KW-1015">Disulfide bond</keyword>
<evidence type="ECO:0000256" key="1">
    <source>
        <dbReference type="ARBA" id="ARBA00022734"/>
    </source>
</evidence>
<dbReference type="PROSITE" id="PS00615">
    <property type="entry name" value="C_TYPE_LECTIN_1"/>
    <property type="match status" value="1"/>
</dbReference>
<accession>A0A1A8ACV4</accession>
<gene>
    <name evidence="5" type="primary">ASGR1</name>
</gene>
<sequence length="322" mass="36763">MEEILQRYLCYNSHARSYTWKFDGAILDMSATLMENGVPDDDQELDQLGLDRDTFIPAVLLHFNDDLVSRWSFFRRWLPAVLMAAAVLVLIVVMAVTSAKASNRLWSSEQKVSDLGDLVNSLKASLQQTEESVKETQQLQLDVKNNKDHLTSVMESLKQLSVLKSLSRNVASLKCSLQLIINNSSSGQCCPLDWISFGSNCYHFSTEFLSWNKSKDWCENQDAHLVILNSDQEWDFVTKHSIPGAYWVGLTDGRTGRWEWVNQTPYRMERRRWSPGQPDSWTGHGFGAGDEDCAHLNSHGWLNDLHCNIQLNFICQKRSSHS</sequence>
<evidence type="ECO:0000256" key="2">
    <source>
        <dbReference type="ARBA" id="ARBA00023157"/>
    </source>
</evidence>
<feature type="domain" description="C-type lectin" evidence="4">
    <location>
        <begin position="197"/>
        <end position="316"/>
    </location>
</feature>
<keyword evidence="5" id="KW-0675">Receptor</keyword>
<dbReference type="PROSITE" id="PS50041">
    <property type="entry name" value="C_TYPE_LECTIN_2"/>
    <property type="match status" value="1"/>
</dbReference>
<dbReference type="InterPro" id="IPR001304">
    <property type="entry name" value="C-type_lectin-like"/>
</dbReference>
<evidence type="ECO:0000313" key="5">
    <source>
        <dbReference type="EMBL" id="SBP52523.1"/>
    </source>
</evidence>
<organism evidence="5">
    <name type="scientific">Nothobranchius furzeri</name>
    <name type="common">Turquoise killifish</name>
    <dbReference type="NCBI Taxonomy" id="105023"/>
    <lineage>
        <taxon>Eukaryota</taxon>
        <taxon>Metazoa</taxon>
        <taxon>Chordata</taxon>
        <taxon>Craniata</taxon>
        <taxon>Vertebrata</taxon>
        <taxon>Euteleostomi</taxon>
        <taxon>Actinopterygii</taxon>
        <taxon>Neopterygii</taxon>
        <taxon>Teleostei</taxon>
        <taxon>Neoteleostei</taxon>
        <taxon>Acanthomorphata</taxon>
        <taxon>Ovalentaria</taxon>
        <taxon>Atherinomorphae</taxon>
        <taxon>Cyprinodontiformes</taxon>
        <taxon>Nothobranchiidae</taxon>
        <taxon>Nothobranchius</taxon>
    </lineage>
</organism>
<dbReference type="InterPro" id="IPR050111">
    <property type="entry name" value="C-type_lectin/snaclec_domain"/>
</dbReference>
<dbReference type="InterPro" id="IPR018378">
    <property type="entry name" value="C-type_lectin_CS"/>
</dbReference>
<keyword evidence="3" id="KW-0812">Transmembrane</keyword>
<dbReference type="InterPro" id="IPR033989">
    <property type="entry name" value="CD209-like_CTLD"/>
</dbReference>
<dbReference type="CDD" id="cd03590">
    <property type="entry name" value="CLECT_DC-SIGN_like"/>
    <property type="match status" value="1"/>
</dbReference>
<evidence type="ECO:0000259" key="4">
    <source>
        <dbReference type="PROSITE" id="PS50041"/>
    </source>
</evidence>
<reference evidence="5" key="2">
    <citation type="submission" date="2016-06" db="EMBL/GenBank/DDBJ databases">
        <title>The genome of a short-lived fish provides insights into sex chromosome evolution and the genetic control of aging.</title>
        <authorList>
            <person name="Reichwald K."/>
            <person name="Felder M."/>
            <person name="Petzold A."/>
            <person name="Koch P."/>
            <person name="Groth M."/>
            <person name="Platzer M."/>
        </authorList>
    </citation>
    <scope>NUCLEOTIDE SEQUENCE</scope>
    <source>
        <tissue evidence="5">Brain</tissue>
    </source>
</reference>
<keyword evidence="3" id="KW-0472">Membrane</keyword>
<dbReference type="AlphaFoldDB" id="A0A1A8ACV4"/>
<keyword evidence="1" id="KW-0430">Lectin</keyword>
<proteinExistence type="predicted"/>
<name>A0A1A8ACV4_NOTFU</name>